<accession>A0A6C0BQI7</accession>
<proteinExistence type="predicted"/>
<sequence length="36" mass="3968">MTNATLFEEGCGKKSKMLGNLERMVGCDEPSFTIKT</sequence>
<dbReference type="AlphaFoldDB" id="A0A6C0BQI7"/>
<dbReference type="EMBL" id="MN739210">
    <property type="protein sequence ID" value="QHS93869.1"/>
    <property type="molecule type" value="Genomic_DNA"/>
</dbReference>
<name>A0A6C0BQI7_9ZZZZ</name>
<reference evidence="1" key="1">
    <citation type="journal article" date="2020" name="Nature">
        <title>Giant virus diversity and host interactions through global metagenomics.</title>
        <authorList>
            <person name="Schulz F."/>
            <person name="Roux S."/>
            <person name="Paez-Espino D."/>
            <person name="Jungbluth S."/>
            <person name="Walsh D.A."/>
            <person name="Denef V.J."/>
            <person name="McMahon K.D."/>
            <person name="Konstantinidis K.T."/>
            <person name="Eloe-Fadrosh E.A."/>
            <person name="Kyrpides N.C."/>
            <person name="Woyke T."/>
        </authorList>
    </citation>
    <scope>NUCLEOTIDE SEQUENCE</scope>
    <source>
        <strain evidence="1">GVMAG-M-3300018080-19</strain>
    </source>
</reference>
<evidence type="ECO:0000313" key="1">
    <source>
        <dbReference type="EMBL" id="QHS93869.1"/>
    </source>
</evidence>
<organism evidence="1">
    <name type="scientific">viral metagenome</name>
    <dbReference type="NCBI Taxonomy" id="1070528"/>
    <lineage>
        <taxon>unclassified sequences</taxon>
        <taxon>metagenomes</taxon>
        <taxon>organismal metagenomes</taxon>
    </lineage>
</organism>
<protein>
    <submittedName>
        <fullName evidence="1">Uncharacterized protein</fullName>
    </submittedName>
</protein>